<dbReference type="OrthoDB" id="157635at2759"/>
<name>A0A2P4YSL0_9STRA</name>
<gene>
    <name evidence="1" type="ORF">PHPALM_1308</name>
</gene>
<accession>A0A2P4YSL0</accession>
<dbReference type="Proteomes" id="UP000237271">
    <property type="component" value="Unassembled WGS sequence"/>
</dbReference>
<proteinExistence type="predicted"/>
<dbReference type="EMBL" id="NCKW01000278">
    <property type="protein sequence ID" value="POM80805.1"/>
    <property type="molecule type" value="Genomic_DNA"/>
</dbReference>
<evidence type="ECO:0000313" key="2">
    <source>
        <dbReference type="Proteomes" id="UP000237271"/>
    </source>
</evidence>
<keyword evidence="2" id="KW-1185">Reference proteome</keyword>
<evidence type="ECO:0000313" key="1">
    <source>
        <dbReference type="EMBL" id="POM80805.1"/>
    </source>
</evidence>
<sequence>MTRDYREQIEELIFNFPETDQDMGVNDERRRAMTAEYTDYVIYAKNQRNNRTYKWEMLEKGNRSPLQFWQSDADDWPHLKSLALTLFSLAPSSLMSSDKTLCKSTLTQSSRRNKLSFDDMRRLAFICINDSQFTANRVTGEVQNNTLPDFTMGDTALSPDGMMMWMI</sequence>
<dbReference type="AlphaFoldDB" id="A0A2P4YSL0"/>
<protein>
    <submittedName>
        <fullName evidence="1">Transposase putative</fullName>
    </submittedName>
</protein>
<organism evidence="1 2">
    <name type="scientific">Phytophthora palmivora</name>
    <dbReference type="NCBI Taxonomy" id="4796"/>
    <lineage>
        <taxon>Eukaryota</taxon>
        <taxon>Sar</taxon>
        <taxon>Stramenopiles</taxon>
        <taxon>Oomycota</taxon>
        <taxon>Peronosporomycetes</taxon>
        <taxon>Peronosporales</taxon>
        <taxon>Peronosporaceae</taxon>
        <taxon>Phytophthora</taxon>
    </lineage>
</organism>
<comment type="caution">
    <text evidence="1">The sequence shown here is derived from an EMBL/GenBank/DDBJ whole genome shotgun (WGS) entry which is preliminary data.</text>
</comment>
<reference evidence="1 2" key="1">
    <citation type="journal article" date="2017" name="Genome Biol. Evol.">
        <title>Phytophthora megakarya and P. palmivora, closely related causal agents of cacao black pod rot, underwent increases in genome sizes and gene numbers by different mechanisms.</title>
        <authorList>
            <person name="Ali S.S."/>
            <person name="Shao J."/>
            <person name="Lary D.J."/>
            <person name="Kronmiller B."/>
            <person name="Shen D."/>
            <person name="Strem M.D."/>
            <person name="Amoako-Attah I."/>
            <person name="Akrofi A.Y."/>
            <person name="Begoude B.A."/>
            <person name="Ten Hoopen G.M."/>
            <person name="Coulibaly K."/>
            <person name="Kebe B.I."/>
            <person name="Melnick R.L."/>
            <person name="Guiltinan M.J."/>
            <person name="Tyler B.M."/>
            <person name="Meinhardt L.W."/>
            <person name="Bailey B.A."/>
        </authorList>
    </citation>
    <scope>NUCLEOTIDE SEQUENCE [LARGE SCALE GENOMIC DNA]</scope>
    <source>
        <strain evidence="2">sbr112.9</strain>
    </source>
</reference>